<dbReference type="InterPro" id="IPR056008">
    <property type="entry name" value="DUF7586"/>
</dbReference>
<comment type="caution">
    <text evidence="3">The sequence shown here is derived from an EMBL/GenBank/DDBJ whole genome shotgun (WGS) entry which is preliminary data.</text>
</comment>
<dbReference type="GO" id="GO:0016787">
    <property type="term" value="F:hydrolase activity"/>
    <property type="evidence" value="ECO:0007669"/>
    <property type="project" value="UniProtKB-KW"/>
</dbReference>
<dbReference type="PANTHER" id="PTHR46825:SF7">
    <property type="entry name" value="D-ALANYL-D-ALANINE CARBOXYPEPTIDASE"/>
    <property type="match status" value="1"/>
</dbReference>
<dbReference type="Pfam" id="PF24491">
    <property type="entry name" value="DUF7586"/>
    <property type="match status" value="1"/>
</dbReference>
<dbReference type="RefSeq" id="WP_345367592.1">
    <property type="nucleotide sequence ID" value="NZ_BAABII010000019.1"/>
</dbReference>
<dbReference type="EC" id="3.-.-.-" evidence="3"/>
<dbReference type="Pfam" id="PF00144">
    <property type="entry name" value="Beta-lactamase"/>
    <property type="match status" value="1"/>
</dbReference>
<dbReference type="InterPro" id="IPR050491">
    <property type="entry name" value="AmpC-like"/>
</dbReference>
<evidence type="ECO:0000313" key="3">
    <source>
        <dbReference type="EMBL" id="MEY8039416.1"/>
    </source>
</evidence>
<accession>A0ABV4CHT9</accession>
<dbReference type="Proteomes" id="UP001564626">
    <property type="component" value="Unassembled WGS sequence"/>
</dbReference>
<keyword evidence="3" id="KW-0378">Hydrolase</keyword>
<evidence type="ECO:0000259" key="2">
    <source>
        <dbReference type="Pfam" id="PF24491"/>
    </source>
</evidence>
<dbReference type="EMBL" id="JBGEHV010000011">
    <property type="protein sequence ID" value="MEY8039416.1"/>
    <property type="molecule type" value="Genomic_DNA"/>
</dbReference>
<keyword evidence="4" id="KW-1185">Reference proteome</keyword>
<name>A0ABV4CHT9_9PSEU</name>
<dbReference type="PANTHER" id="PTHR46825">
    <property type="entry name" value="D-ALANYL-D-ALANINE-CARBOXYPEPTIDASE/ENDOPEPTIDASE AMPH"/>
    <property type="match status" value="1"/>
</dbReference>
<reference evidence="3 4" key="1">
    <citation type="submission" date="2024-08" db="EMBL/GenBank/DDBJ databases">
        <title>Genome mining of Saccharopolyspora cebuensis PGLac3 from Nigerian medicinal plant.</title>
        <authorList>
            <person name="Ezeobiora C.E."/>
            <person name="Igbokwe N.H."/>
            <person name="Amin D.H."/>
            <person name="Mendie U.E."/>
        </authorList>
    </citation>
    <scope>NUCLEOTIDE SEQUENCE [LARGE SCALE GENOMIC DNA]</scope>
    <source>
        <strain evidence="3 4">PGLac3</strain>
    </source>
</reference>
<proteinExistence type="predicted"/>
<dbReference type="InterPro" id="IPR001466">
    <property type="entry name" value="Beta-lactam-related"/>
</dbReference>
<dbReference type="SUPFAM" id="SSF56601">
    <property type="entry name" value="beta-lactamase/transpeptidase-like"/>
    <property type="match status" value="1"/>
</dbReference>
<evidence type="ECO:0000313" key="4">
    <source>
        <dbReference type="Proteomes" id="UP001564626"/>
    </source>
</evidence>
<gene>
    <name evidence="3" type="ORF">AB8O55_08400</name>
</gene>
<protein>
    <submittedName>
        <fullName evidence="3">Serine hydrolase domain-containing protein</fullName>
        <ecNumber evidence="3">3.-.-.-</ecNumber>
    </submittedName>
</protein>
<dbReference type="InterPro" id="IPR012338">
    <property type="entry name" value="Beta-lactam/transpept-like"/>
</dbReference>
<evidence type="ECO:0000259" key="1">
    <source>
        <dbReference type="Pfam" id="PF00144"/>
    </source>
</evidence>
<feature type="domain" description="Beta-lactamase-related" evidence="1">
    <location>
        <begin position="17"/>
        <end position="322"/>
    </location>
</feature>
<feature type="domain" description="DUF7586" evidence="2">
    <location>
        <begin position="349"/>
        <end position="432"/>
    </location>
</feature>
<organism evidence="3 4">
    <name type="scientific">Saccharopolyspora cebuensis</name>
    <dbReference type="NCBI Taxonomy" id="418759"/>
    <lineage>
        <taxon>Bacteria</taxon>
        <taxon>Bacillati</taxon>
        <taxon>Actinomycetota</taxon>
        <taxon>Actinomycetes</taxon>
        <taxon>Pseudonocardiales</taxon>
        <taxon>Pseudonocardiaceae</taxon>
        <taxon>Saccharopolyspora</taxon>
    </lineage>
</organism>
<sequence>MSTSLLPSTQRALLRRLAVEQSENRIPSLIAGLVRDGETLWVDSRGAVGGMRPTTDTQYRIGSITKSFVGALVMRLRDEGRLDLADRLDEHVPGTAVGNRSIGELLAHSSGLSAEPAGPWWERAPGRPAEEFLARIDQDAVRPAPRHTFHYSNTGFGVLGELVARHRGRPWYEVLQTEVLDPLDLNRTTTGPVAPHADGYAVHPWADVVLPEPAEDAVAMAPAGQLWSTFDDLVRWTKFVGGDTGEVLHPDTVAEMRAPGAVDDGAVWRAGYGLGFQLVRHGGRRLAGHTGSMPGFLATVWSDPAEQSGVIFMANTTAGVGPLATDLLDLLEEHEPRIPAEWAPSPDVDLALLDLTGQWYWGPSAYVLRVQPDGLLDLRPMQGRGRASRFRANPDGTWTGLDGYYSGETLRVGRDAAGVATHLDLNTFIFTRTPYDPQAPVPGGVSPWRPAS</sequence>
<dbReference type="Gene3D" id="3.40.710.10">
    <property type="entry name" value="DD-peptidase/beta-lactamase superfamily"/>
    <property type="match status" value="1"/>
</dbReference>